<reference evidence="2" key="1">
    <citation type="journal article" date="2023" name="Front. Plant Sci.">
        <title>Chromosomal-level genome assembly of Melastoma candidum provides insights into trichome evolution.</title>
        <authorList>
            <person name="Zhong Y."/>
            <person name="Wu W."/>
            <person name="Sun C."/>
            <person name="Zou P."/>
            <person name="Liu Y."/>
            <person name="Dai S."/>
            <person name="Zhou R."/>
        </authorList>
    </citation>
    <scope>NUCLEOTIDE SEQUENCE [LARGE SCALE GENOMIC DNA]</scope>
</reference>
<sequence>MENDHPSMDQPLTAPLLPKPPEDSETKNSRKCIAPSEDKVSVVGSNSTSSNNQARSYGCIFCKRGFANAQALGGHMNIHRKDKEKLKHQHPGTSSIDQTARLMDMVIPRMIQHRPRAPQPLPVVTSGGCMIKVEGKKDDLKGREDEDQSASKSGEVRKLPLFANQPLNKMDRELVQNLIKDRQDPVPKSTDYKDEDKGKSSSSEGLGSLEVASVDLELRLGPEPHYPPSQPLSTRKFF</sequence>
<evidence type="ECO:0000313" key="2">
    <source>
        <dbReference type="Proteomes" id="UP001057402"/>
    </source>
</evidence>
<name>A0ACB9S3Q2_9MYRT</name>
<organism evidence="1 2">
    <name type="scientific">Melastoma candidum</name>
    <dbReference type="NCBI Taxonomy" id="119954"/>
    <lineage>
        <taxon>Eukaryota</taxon>
        <taxon>Viridiplantae</taxon>
        <taxon>Streptophyta</taxon>
        <taxon>Embryophyta</taxon>
        <taxon>Tracheophyta</taxon>
        <taxon>Spermatophyta</taxon>
        <taxon>Magnoliopsida</taxon>
        <taxon>eudicotyledons</taxon>
        <taxon>Gunneridae</taxon>
        <taxon>Pentapetalae</taxon>
        <taxon>rosids</taxon>
        <taxon>malvids</taxon>
        <taxon>Myrtales</taxon>
        <taxon>Melastomataceae</taxon>
        <taxon>Melastomatoideae</taxon>
        <taxon>Melastomateae</taxon>
        <taxon>Melastoma</taxon>
    </lineage>
</organism>
<evidence type="ECO:0000313" key="1">
    <source>
        <dbReference type="EMBL" id="KAI4385565.1"/>
    </source>
</evidence>
<proteinExistence type="predicted"/>
<gene>
    <name evidence="1" type="ORF">MLD38_003578</name>
</gene>
<comment type="caution">
    <text evidence="1">The sequence shown here is derived from an EMBL/GenBank/DDBJ whole genome shotgun (WGS) entry which is preliminary data.</text>
</comment>
<dbReference type="Proteomes" id="UP001057402">
    <property type="component" value="Chromosome 2"/>
</dbReference>
<keyword evidence="2" id="KW-1185">Reference proteome</keyword>
<protein>
    <submittedName>
        <fullName evidence="1">Uncharacterized protein</fullName>
    </submittedName>
</protein>
<dbReference type="EMBL" id="CM042881">
    <property type="protein sequence ID" value="KAI4385565.1"/>
    <property type="molecule type" value="Genomic_DNA"/>
</dbReference>
<accession>A0ACB9S3Q2</accession>